<keyword evidence="1" id="KW-1133">Transmembrane helix</keyword>
<keyword evidence="3" id="KW-1185">Reference proteome</keyword>
<comment type="caution">
    <text evidence="2">The sequence shown here is derived from an EMBL/GenBank/DDBJ whole genome shotgun (WGS) entry which is preliminary data.</text>
</comment>
<name>A0AAD9NJL7_RIDPI</name>
<dbReference type="Proteomes" id="UP001209878">
    <property type="component" value="Unassembled WGS sequence"/>
</dbReference>
<accession>A0AAD9NJL7</accession>
<evidence type="ECO:0000256" key="1">
    <source>
        <dbReference type="SAM" id="Phobius"/>
    </source>
</evidence>
<dbReference type="AlphaFoldDB" id="A0AAD9NJL7"/>
<reference evidence="2" key="1">
    <citation type="journal article" date="2023" name="Mol. Biol. Evol.">
        <title>Third-Generation Sequencing Reveals the Adaptive Role of the Epigenome in Three Deep-Sea Polychaetes.</title>
        <authorList>
            <person name="Perez M."/>
            <person name="Aroh O."/>
            <person name="Sun Y."/>
            <person name="Lan Y."/>
            <person name="Juniper S.K."/>
            <person name="Young C.R."/>
            <person name="Angers B."/>
            <person name="Qian P.Y."/>
        </authorList>
    </citation>
    <scope>NUCLEOTIDE SEQUENCE</scope>
    <source>
        <strain evidence="2">R07B-5</strain>
    </source>
</reference>
<organism evidence="2 3">
    <name type="scientific">Ridgeia piscesae</name>
    <name type="common">Tubeworm</name>
    <dbReference type="NCBI Taxonomy" id="27915"/>
    <lineage>
        <taxon>Eukaryota</taxon>
        <taxon>Metazoa</taxon>
        <taxon>Spiralia</taxon>
        <taxon>Lophotrochozoa</taxon>
        <taxon>Annelida</taxon>
        <taxon>Polychaeta</taxon>
        <taxon>Sedentaria</taxon>
        <taxon>Canalipalpata</taxon>
        <taxon>Sabellida</taxon>
        <taxon>Siboglinidae</taxon>
        <taxon>Ridgeia</taxon>
    </lineage>
</organism>
<gene>
    <name evidence="2" type="ORF">NP493_935g00065</name>
</gene>
<dbReference type="EMBL" id="JAODUO010000934">
    <property type="protein sequence ID" value="KAK2172732.1"/>
    <property type="molecule type" value="Genomic_DNA"/>
</dbReference>
<sequence>MCVSSCPEYSMVEPSWLTCRPDPVHRHSLTPRMSSLYLFISRMTCANFEASFIVRTFHVPMLILVLGPSKLSVAHLPSWCRLSAGVVILPGWLKSAMGPLVVVFIVVVSVT</sequence>
<proteinExistence type="predicted"/>
<evidence type="ECO:0000313" key="2">
    <source>
        <dbReference type="EMBL" id="KAK2172732.1"/>
    </source>
</evidence>
<evidence type="ECO:0000313" key="3">
    <source>
        <dbReference type="Proteomes" id="UP001209878"/>
    </source>
</evidence>
<keyword evidence="1" id="KW-0472">Membrane</keyword>
<feature type="transmembrane region" description="Helical" evidence="1">
    <location>
        <begin position="91"/>
        <end position="110"/>
    </location>
</feature>
<feature type="transmembrane region" description="Helical" evidence="1">
    <location>
        <begin position="52"/>
        <end position="71"/>
    </location>
</feature>
<protein>
    <submittedName>
        <fullName evidence="2">Uncharacterized protein</fullName>
    </submittedName>
</protein>
<keyword evidence="1" id="KW-0812">Transmembrane</keyword>